<dbReference type="EMBL" id="JACOFW010000006">
    <property type="protein sequence ID" value="MBC3807161.1"/>
    <property type="molecule type" value="Genomic_DNA"/>
</dbReference>
<evidence type="ECO:0000259" key="1">
    <source>
        <dbReference type="Pfam" id="PF21880"/>
    </source>
</evidence>
<feature type="domain" description="DUF6916" evidence="1">
    <location>
        <begin position="3"/>
        <end position="86"/>
    </location>
</feature>
<keyword evidence="3" id="KW-1185">Reference proteome</keyword>
<proteinExistence type="predicted"/>
<protein>
    <recommendedName>
        <fullName evidence="1">DUF6916 domain-containing protein</fullName>
    </recommendedName>
</protein>
<dbReference type="Proteomes" id="UP000648257">
    <property type="component" value="Unassembled WGS sequence"/>
</dbReference>
<gene>
    <name evidence="2" type="ORF">H8K52_07360</name>
</gene>
<dbReference type="Pfam" id="PF21880">
    <property type="entry name" value="DUF6916"/>
    <property type="match status" value="1"/>
</dbReference>
<dbReference type="InterPro" id="IPR054209">
    <property type="entry name" value="DUF6916"/>
</dbReference>
<reference evidence="2 3" key="1">
    <citation type="submission" date="2020-08" db="EMBL/GenBank/DDBJ databases">
        <title>Novel species isolated from subtropical streams in China.</title>
        <authorList>
            <person name="Lu H."/>
        </authorList>
    </citation>
    <scope>NUCLEOTIDE SEQUENCE [LARGE SCALE GENOMIC DNA]</scope>
    <source>
        <strain evidence="2 3">KACC 16656</strain>
    </source>
</reference>
<name>A0ABR6X2Z3_9BURK</name>
<sequence>MSFTFEKAQSLIGSSFIVHTSVGTVELRLIETEEMPRHNTPSQFRTPFVLIFSAPATPILSQDNYYIDHPELDRQFWTLAAVIPPSQAPITVDNVPLLYYQALFN</sequence>
<accession>A0ABR6X2Z3</accession>
<evidence type="ECO:0000313" key="3">
    <source>
        <dbReference type="Proteomes" id="UP000648257"/>
    </source>
</evidence>
<organism evidence="2 3">
    <name type="scientific">Undibacterium seohonense</name>
    <dbReference type="NCBI Taxonomy" id="1344950"/>
    <lineage>
        <taxon>Bacteria</taxon>
        <taxon>Pseudomonadati</taxon>
        <taxon>Pseudomonadota</taxon>
        <taxon>Betaproteobacteria</taxon>
        <taxon>Burkholderiales</taxon>
        <taxon>Oxalobacteraceae</taxon>
        <taxon>Undibacterium</taxon>
    </lineage>
</organism>
<dbReference type="RefSeq" id="WP_186922252.1">
    <property type="nucleotide sequence ID" value="NZ_JACOFW010000006.1"/>
</dbReference>
<comment type="caution">
    <text evidence="2">The sequence shown here is derived from an EMBL/GenBank/DDBJ whole genome shotgun (WGS) entry which is preliminary data.</text>
</comment>
<evidence type="ECO:0000313" key="2">
    <source>
        <dbReference type="EMBL" id="MBC3807161.1"/>
    </source>
</evidence>